<dbReference type="SUPFAM" id="SSF48452">
    <property type="entry name" value="TPR-like"/>
    <property type="match status" value="1"/>
</dbReference>
<dbReference type="InterPro" id="IPR011990">
    <property type="entry name" value="TPR-like_helical_dom_sf"/>
</dbReference>
<keyword evidence="1" id="KW-0732">Signal</keyword>
<dbReference type="Proteomes" id="UP000198796">
    <property type="component" value="Unassembled WGS sequence"/>
</dbReference>
<dbReference type="Pfam" id="PF13432">
    <property type="entry name" value="TPR_16"/>
    <property type="match status" value="1"/>
</dbReference>
<feature type="signal peptide" evidence="1">
    <location>
        <begin position="1"/>
        <end position="19"/>
    </location>
</feature>
<dbReference type="Gene3D" id="1.25.40.10">
    <property type="entry name" value="Tetratricopeptide repeat domain"/>
    <property type="match status" value="1"/>
</dbReference>
<dbReference type="InterPro" id="IPR019734">
    <property type="entry name" value="TPR_rpt"/>
</dbReference>
<sequence length="199" mass="21787">MTKVTRKLKPLFIAFAVCAATSHAGFAQQAGNLQDRADVESGEVLDALFDDLANAEPQEAPIIERRIMRIWSLSGSAAVDLLVERGRDALEEGDLAAAVEHLTAAIDHAPKYPLSYSLRAQAYYASGLMGPALQDLGTALAREPRDFVAIMLLGGIQLELNRLPEAHETFDRLGTIHPHFKDLTTIRERIGRVPGEFEL</sequence>
<feature type="chain" id="PRO_5011738512" evidence="1">
    <location>
        <begin position="20"/>
        <end position="199"/>
    </location>
</feature>
<dbReference type="AlphaFoldDB" id="A0A1I0X5A0"/>
<dbReference type="SMART" id="SM00028">
    <property type="entry name" value="TPR"/>
    <property type="match status" value="2"/>
</dbReference>
<proteinExistence type="predicted"/>
<accession>A0A1I0X5A0</accession>
<dbReference type="STRING" id="871651.SAMN05421688_1899"/>
<organism evidence="2 3">
    <name type="scientific">Poseidonocella pacifica</name>
    <dbReference type="NCBI Taxonomy" id="871651"/>
    <lineage>
        <taxon>Bacteria</taxon>
        <taxon>Pseudomonadati</taxon>
        <taxon>Pseudomonadota</taxon>
        <taxon>Alphaproteobacteria</taxon>
        <taxon>Rhodobacterales</taxon>
        <taxon>Roseobacteraceae</taxon>
        <taxon>Poseidonocella</taxon>
    </lineage>
</organism>
<dbReference type="EMBL" id="FOJU01000003">
    <property type="protein sequence ID" value="SFA96219.1"/>
    <property type="molecule type" value="Genomic_DNA"/>
</dbReference>
<evidence type="ECO:0000313" key="3">
    <source>
        <dbReference type="Proteomes" id="UP000198796"/>
    </source>
</evidence>
<evidence type="ECO:0000256" key="1">
    <source>
        <dbReference type="SAM" id="SignalP"/>
    </source>
</evidence>
<gene>
    <name evidence="2" type="ORF">SAMN05421688_1899</name>
</gene>
<name>A0A1I0X5A0_9RHOB</name>
<evidence type="ECO:0000313" key="2">
    <source>
        <dbReference type="EMBL" id="SFA96219.1"/>
    </source>
</evidence>
<reference evidence="2 3" key="1">
    <citation type="submission" date="2016-10" db="EMBL/GenBank/DDBJ databases">
        <authorList>
            <person name="de Groot N.N."/>
        </authorList>
    </citation>
    <scope>NUCLEOTIDE SEQUENCE [LARGE SCALE GENOMIC DNA]</scope>
    <source>
        <strain evidence="2 3">DSM 29316</strain>
    </source>
</reference>
<keyword evidence="3" id="KW-1185">Reference proteome</keyword>
<dbReference type="RefSeq" id="WP_092063688.1">
    <property type="nucleotide sequence ID" value="NZ_FOJU01000003.1"/>
</dbReference>
<dbReference type="OrthoDB" id="9815010at2"/>
<protein>
    <submittedName>
        <fullName evidence="2">Tetratricopeptide repeat-containing protein</fullName>
    </submittedName>
</protein>